<protein>
    <submittedName>
        <fullName evidence="1">Uncharacterized protein</fullName>
    </submittedName>
</protein>
<organism evidence="1">
    <name type="scientific">human gut metagenome</name>
    <dbReference type="NCBI Taxonomy" id="408170"/>
    <lineage>
        <taxon>unclassified sequences</taxon>
        <taxon>metagenomes</taxon>
        <taxon>organismal metagenomes</taxon>
    </lineage>
</organism>
<reference evidence="1" key="1">
    <citation type="submission" date="2013-12" db="EMBL/GenBank/DDBJ databases">
        <title>A Varibaculum cambriense genome reconstructed from a premature infant gut community with otherwise low bacterial novelty that shifts toward anaerobic metabolism during the third week of life.</title>
        <authorList>
            <person name="Brown C.T."/>
            <person name="Sharon I."/>
            <person name="Thomas B.C."/>
            <person name="Castelle C.J."/>
            <person name="Morowitz M.J."/>
            <person name="Banfield J.F."/>
        </authorList>
    </citation>
    <scope>NUCLEOTIDE SEQUENCE</scope>
</reference>
<dbReference type="AlphaFoldDB" id="W1YTT2"/>
<feature type="non-terminal residue" evidence="1">
    <location>
        <position position="1"/>
    </location>
</feature>
<name>W1YTT2_9ZZZZ</name>
<proteinExistence type="predicted"/>
<sequence>GRLDSVALIKPQPPPATMSIRRRAQIQNRRFGLVFFGVEPLPLERRLLLAFELLLIESPLFSFVSKYNVNSITQL</sequence>
<evidence type="ECO:0000313" key="1">
    <source>
        <dbReference type="EMBL" id="ETJ44599.1"/>
    </source>
</evidence>
<accession>W1YTT2</accession>
<dbReference type="EMBL" id="AZMM01001404">
    <property type="protein sequence ID" value="ETJ44599.1"/>
    <property type="molecule type" value="Genomic_DNA"/>
</dbReference>
<gene>
    <name evidence="1" type="ORF">Q604_UNBC01404G0001</name>
</gene>
<comment type="caution">
    <text evidence="1">The sequence shown here is derived from an EMBL/GenBank/DDBJ whole genome shotgun (WGS) entry which is preliminary data.</text>
</comment>